<evidence type="ECO:0000313" key="2">
    <source>
        <dbReference type="Proteomes" id="UP000232163"/>
    </source>
</evidence>
<sequence>MIVKMGDVPTEKQQGEPLVSLPVRMFSWCLRGLLRMTACRVKKPNGGKEMDNSELLARLKVRRSIAITAILKSGENDKSLIALSAIQGSISAIEAYMAEKAEPTGSPWNDPDFKLA</sequence>
<organism evidence="1 2">
    <name type="scientific">Phyllobacterium zundukense</name>
    <dbReference type="NCBI Taxonomy" id="1867719"/>
    <lineage>
        <taxon>Bacteria</taxon>
        <taxon>Pseudomonadati</taxon>
        <taxon>Pseudomonadota</taxon>
        <taxon>Alphaproteobacteria</taxon>
        <taxon>Hyphomicrobiales</taxon>
        <taxon>Phyllobacteriaceae</taxon>
        <taxon>Phyllobacterium</taxon>
    </lineage>
</organism>
<dbReference type="AlphaFoldDB" id="A0A2N9VUN4"/>
<dbReference type="Proteomes" id="UP000232163">
    <property type="component" value="Unassembled WGS sequence"/>
</dbReference>
<protein>
    <submittedName>
        <fullName evidence="1">Uncharacterized protein</fullName>
    </submittedName>
</protein>
<keyword evidence="2" id="KW-1185">Reference proteome</keyword>
<dbReference type="EMBL" id="MZMT01000044">
    <property type="protein sequence ID" value="PIO43202.1"/>
    <property type="molecule type" value="Genomic_DNA"/>
</dbReference>
<evidence type="ECO:0000313" key="1">
    <source>
        <dbReference type="EMBL" id="PIO43202.1"/>
    </source>
</evidence>
<name>A0A2N9VUN4_9HYPH</name>
<dbReference type="OrthoDB" id="9920199at2"/>
<dbReference type="RefSeq" id="WP_100003230.1">
    <property type="nucleotide sequence ID" value="NZ_CP017943.1"/>
</dbReference>
<gene>
    <name evidence="1" type="ORF">B5P45_19135</name>
</gene>
<reference evidence="2" key="1">
    <citation type="journal article" date="2017" name="Int J Environ Stud">
        <title>Does the Miocene-Pliocene relict legume Oxytropis triphylla form nitrogen-fixing nodules with a combination of bacterial strains?</title>
        <authorList>
            <person name="Safronova V."/>
            <person name="Belimov A."/>
            <person name="Sazanova A."/>
            <person name="Kuznetsova I."/>
            <person name="Popova J."/>
            <person name="Andronov E."/>
            <person name="Verkhozina A."/>
            <person name="Tikhonovich I."/>
        </authorList>
    </citation>
    <scope>NUCLEOTIDE SEQUENCE [LARGE SCALE GENOMIC DNA]</scope>
    <source>
        <strain evidence="2">Tri-38</strain>
    </source>
</reference>
<dbReference type="KEGG" id="pht:BLM14_26945"/>
<proteinExistence type="predicted"/>
<accession>A0A2N9VUN4</accession>
<comment type="caution">
    <text evidence="1">The sequence shown here is derived from an EMBL/GenBank/DDBJ whole genome shotgun (WGS) entry which is preliminary data.</text>
</comment>